<dbReference type="PANTHER" id="PTHR10000">
    <property type="entry name" value="PHOSPHOSERINE PHOSPHATASE"/>
    <property type="match status" value="1"/>
</dbReference>
<dbReference type="SFLD" id="SFLDS00003">
    <property type="entry name" value="Haloacid_Dehalogenase"/>
    <property type="match status" value="1"/>
</dbReference>
<dbReference type="GO" id="GO:0016791">
    <property type="term" value="F:phosphatase activity"/>
    <property type="evidence" value="ECO:0007669"/>
    <property type="project" value="TreeGrafter"/>
</dbReference>
<dbReference type="Pfam" id="PF08282">
    <property type="entry name" value="Hydrolase_3"/>
    <property type="match status" value="1"/>
</dbReference>
<dbReference type="InterPro" id="IPR023214">
    <property type="entry name" value="HAD_sf"/>
</dbReference>
<evidence type="ECO:0000313" key="1">
    <source>
        <dbReference type="EMBL" id="TDQ30935.1"/>
    </source>
</evidence>
<dbReference type="SUPFAM" id="SSF56784">
    <property type="entry name" value="HAD-like"/>
    <property type="match status" value="1"/>
</dbReference>
<proteinExistence type="predicted"/>
<dbReference type="InterPro" id="IPR036412">
    <property type="entry name" value="HAD-like_sf"/>
</dbReference>
<dbReference type="SFLD" id="SFLDG01144">
    <property type="entry name" value="C2.B.4:_PGP_Like"/>
    <property type="match status" value="1"/>
</dbReference>
<dbReference type="GO" id="GO:0000287">
    <property type="term" value="F:magnesium ion binding"/>
    <property type="evidence" value="ECO:0007669"/>
    <property type="project" value="TreeGrafter"/>
</dbReference>
<dbReference type="Gene3D" id="3.40.50.1000">
    <property type="entry name" value="HAD superfamily/HAD-like"/>
    <property type="match status" value="1"/>
</dbReference>
<evidence type="ECO:0008006" key="3">
    <source>
        <dbReference type="Google" id="ProtNLM"/>
    </source>
</evidence>
<gene>
    <name evidence="1" type="ORF">CLV82_1633</name>
</gene>
<dbReference type="EMBL" id="SNYI01000002">
    <property type="protein sequence ID" value="TDQ30935.1"/>
    <property type="molecule type" value="Genomic_DNA"/>
</dbReference>
<dbReference type="PANTHER" id="PTHR10000:SF53">
    <property type="entry name" value="5-AMINO-6-(5-PHOSPHO-D-RIBITYLAMINO)URACIL PHOSPHATASE YBJI-RELATED"/>
    <property type="match status" value="1"/>
</dbReference>
<name>A0A4R6TMP4_9FLAO</name>
<dbReference type="CDD" id="cd07518">
    <property type="entry name" value="HAD_YbiV-Like"/>
    <property type="match status" value="1"/>
</dbReference>
<dbReference type="AlphaFoldDB" id="A0A4R6TMP4"/>
<keyword evidence="2" id="KW-1185">Reference proteome</keyword>
<accession>A0A4R6TMP4</accession>
<dbReference type="InterPro" id="IPR006379">
    <property type="entry name" value="HAD-SF_hydro_IIB"/>
</dbReference>
<dbReference type="NCBIfam" id="TIGR00099">
    <property type="entry name" value="Cof-subfamily"/>
    <property type="match status" value="1"/>
</dbReference>
<sequence>MDLSRIKLVVTDMDGTLLNSKHQVSPLFFDLYKQLRKNNILFVAASGRQFGSIAEKLAPIRDEIIIIAENGAFAVQQGKELVSTPLPGGKKNEVLEKLSSVSDAHPILCGKGSAYLSESSREFQSKLQEYYTTYEVIPDLYEFDQEIVKIAVYHDISSEQYIYPAVRSFESDLQVKVSGEHWVDLSHPDAHKGYALKKIQENYGISPEETLVFGDYNNDLEMMSLATYSVAMANAHPNVLSAANYQTLTNDEGGVEHILQKMLENF</sequence>
<dbReference type="OrthoDB" id="9814970at2"/>
<comment type="caution">
    <text evidence="1">The sequence shown here is derived from an EMBL/GenBank/DDBJ whole genome shotgun (WGS) entry which is preliminary data.</text>
</comment>
<dbReference type="Proteomes" id="UP000295468">
    <property type="component" value="Unassembled WGS sequence"/>
</dbReference>
<dbReference type="Gene3D" id="3.30.1240.10">
    <property type="match status" value="1"/>
</dbReference>
<dbReference type="RefSeq" id="WP_133643804.1">
    <property type="nucleotide sequence ID" value="NZ_SNYI01000002.1"/>
</dbReference>
<dbReference type="PROSITE" id="PS01228">
    <property type="entry name" value="COF_1"/>
    <property type="match status" value="1"/>
</dbReference>
<dbReference type="InterPro" id="IPR000150">
    <property type="entry name" value="Cof"/>
</dbReference>
<protein>
    <recommendedName>
        <fullName evidence="3">Cof subfamily protein (Haloacid dehalogenase superfamily)/HAD superfamily hydrolase (TIGR01484 family)</fullName>
    </recommendedName>
</protein>
<dbReference type="NCBIfam" id="TIGR01484">
    <property type="entry name" value="HAD-SF-IIB"/>
    <property type="match status" value="1"/>
</dbReference>
<evidence type="ECO:0000313" key="2">
    <source>
        <dbReference type="Proteomes" id="UP000295468"/>
    </source>
</evidence>
<reference evidence="1 2" key="1">
    <citation type="submission" date="2019-03" db="EMBL/GenBank/DDBJ databases">
        <title>Genomic Encyclopedia of Archaeal and Bacterial Type Strains, Phase II (KMG-II): from individual species to whole genera.</title>
        <authorList>
            <person name="Goeker M."/>
        </authorList>
    </citation>
    <scope>NUCLEOTIDE SEQUENCE [LARGE SCALE GENOMIC DNA]</scope>
    <source>
        <strain evidence="1 2">DSM 18435</strain>
    </source>
</reference>
<organism evidence="1 2">
    <name type="scientific">Zeaxanthinibacter enoshimensis</name>
    <dbReference type="NCBI Taxonomy" id="392009"/>
    <lineage>
        <taxon>Bacteria</taxon>
        <taxon>Pseudomonadati</taxon>
        <taxon>Bacteroidota</taxon>
        <taxon>Flavobacteriia</taxon>
        <taxon>Flavobacteriales</taxon>
        <taxon>Flavobacteriaceae</taxon>
        <taxon>Zeaxanthinibacter</taxon>
    </lineage>
</organism>
<dbReference type="SFLD" id="SFLDG01140">
    <property type="entry name" value="C2.B:_Phosphomannomutase_and_P"/>
    <property type="match status" value="1"/>
</dbReference>
<dbReference type="GO" id="GO:0005829">
    <property type="term" value="C:cytosol"/>
    <property type="evidence" value="ECO:0007669"/>
    <property type="project" value="TreeGrafter"/>
</dbReference>